<dbReference type="GeneID" id="8858842"/>
<dbReference type="VEuPathDB" id="AmoebaDB:NAEGRDRAFT_52822"/>
<dbReference type="InterPro" id="IPR036821">
    <property type="entry name" value="Peptide_deformylase_sf"/>
</dbReference>
<comment type="similarity">
    <text evidence="1 3">Belongs to the polypeptide deformylase family.</text>
</comment>
<dbReference type="PANTHER" id="PTHR10458:SF22">
    <property type="entry name" value="PEPTIDE DEFORMYLASE"/>
    <property type="match status" value="1"/>
</dbReference>
<comment type="function">
    <text evidence="3">Removes the formyl group from the N-terminal Met of newly synthesized proteins.</text>
</comment>
<organism evidence="5">
    <name type="scientific">Naegleria gruberi</name>
    <name type="common">Amoeba</name>
    <dbReference type="NCBI Taxonomy" id="5762"/>
    <lineage>
        <taxon>Eukaryota</taxon>
        <taxon>Discoba</taxon>
        <taxon>Heterolobosea</taxon>
        <taxon>Tetramitia</taxon>
        <taxon>Eutetramitia</taxon>
        <taxon>Vahlkampfiidae</taxon>
        <taxon>Naegleria</taxon>
    </lineage>
</organism>
<dbReference type="Pfam" id="PF01327">
    <property type="entry name" value="Pep_deformylase"/>
    <property type="match status" value="1"/>
</dbReference>
<proteinExistence type="inferred from homology"/>
<keyword evidence="3" id="KW-0378">Hydrolase</keyword>
<dbReference type="RefSeq" id="XP_002671646.1">
    <property type="nucleotide sequence ID" value="XM_002671600.1"/>
</dbReference>
<dbReference type="GO" id="GO:0046872">
    <property type="term" value="F:metal ion binding"/>
    <property type="evidence" value="ECO:0007669"/>
    <property type="project" value="UniProtKB-KW"/>
</dbReference>
<dbReference type="PRINTS" id="PR01576">
    <property type="entry name" value="PDEFORMYLASE"/>
</dbReference>
<dbReference type="InterPro" id="IPR023635">
    <property type="entry name" value="Peptide_deformylase"/>
</dbReference>
<protein>
    <recommendedName>
        <fullName evidence="2 3">Peptide deformylase</fullName>
        <ecNumber evidence="2 3">3.5.1.88</ecNumber>
    </recommendedName>
</protein>
<dbReference type="HAMAP" id="MF_00163">
    <property type="entry name" value="Pep_deformylase"/>
    <property type="match status" value="1"/>
</dbReference>
<sequence>MINAEIESEGNDKILPFRKVRIAGKKEPILKQPCTGSLLANNTNFTPRSILELPGSMRGLKKVDAEENVTSYYDVNRVWTDKSTEVIPKLSDDDANYLYKQLSETLSENQIMFFRDLFMSLKVYHDDGTGISAPQLYHKIRYFIGTDRIFKATPKLKVVNAKQSGGFEEKKNATSEIFDPDASYAYDVDLELYIDPKIVDKSVEMEREVEGCLSFKNEYLFLMRSKEIEVEYINMFGVKQRKTLDGFSARVFQHEFDHLEGINMFDRVVDKKKDRYVYGEDVYNYLDELGNLRPEFK</sequence>
<dbReference type="PANTHER" id="PTHR10458">
    <property type="entry name" value="PEPTIDE DEFORMYLASE"/>
    <property type="match status" value="1"/>
</dbReference>
<dbReference type="AlphaFoldDB" id="D2VWI9"/>
<dbReference type="STRING" id="5762.D2VWI9"/>
<dbReference type="OrthoDB" id="276063at2759"/>
<evidence type="ECO:0000256" key="2">
    <source>
        <dbReference type="ARBA" id="ARBA00012175"/>
    </source>
</evidence>
<dbReference type="EMBL" id="GG738904">
    <property type="protein sequence ID" value="EFC38902.1"/>
    <property type="molecule type" value="Genomic_DNA"/>
</dbReference>
<dbReference type="KEGG" id="ngr:NAEGRDRAFT_52822"/>
<reference evidence="4 5" key="1">
    <citation type="journal article" date="2010" name="Cell">
        <title>The genome of Naegleria gruberi illuminates early eukaryotic versatility.</title>
        <authorList>
            <person name="Fritz-Laylin L.K."/>
            <person name="Prochnik S.E."/>
            <person name="Ginger M.L."/>
            <person name="Dacks J.B."/>
            <person name="Carpenter M.L."/>
            <person name="Field M.C."/>
            <person name="Kuo A."/>
            <person name="Paredez A."/>
            <person name="Chapman J."/>
            <person name="Pham J."/>
            <person name="Shu S."/>
            <person name="Neupane R."/>
            <person name="Cipriano M."/>
            <person name="Mancuso J."/>
            <person name="Tu H."/>
            <person name="Salamov A."/>
            <person name="Lindquist E."/>
            <person name="Shapiro H."/>
            <person name="Lucas S."/>
            <person name="Grigoriev I.V."/>
            <person name="Cande W.Z."/>
            <person name="Fulton C."/>
            <person name="Rokhsar D.S."/>
            <person name="Dawson S.C."/>
        </authorList>
    </citation>
    <scope>NUCLEOTIDE SEQUENCE [LARGE SCALE GENOMIC DNA]</scope>
    <source>
        <strain evidence="4 5">NEG-M</strain>
    </source>
</reference>
<comment type="catalytic activity">
    <reaction evidence="3">
        <text>N-terminal N-formyl-L-methionyl-[peptide] + H2O = N-terminal L-methionyl-[peptide] + formate</text>
        <dbReference type="Rhea" id="RHEA:24420"/>
        <dbReference type="Rhea" id="RHEA-COMP:10639"/>
        <dbReference type="Rhea" id="RHEA-COMP:10640"/>
        <dbReference type="ChEBI" id="CHEBI:15377"/>
        <dbReference type="ChEBI" id="CHEBI:15740"/>
        <dbReference type="ChEBI" id="CHEBI:49298"/>
        <dbReference type="ChEBI" id="CHEBI:64731"/>
        <dbReference type="EC" id="3.5.1.88"/>
    </reaction>
</comment>
<keyword evidence="3" id="KW-0479">Metal-binding</keyword>
<gene>
    <name evidence="4" type="ORF">NAEGRDRAFT_52822</name>
</gene>
<name>D2VWI9_NAEGR</name>
<evidence type="ECO:0000256" key="3">
    <source>
        <dbReference type="RuleBase" id="RU362111"/>
    </source>
</evidence>
<dbReference type="Gene3D" id="3.90.45.10">
    <property type="entry name" value="Peptide deformylase"/>
    <property type="match status" value="1"/>
</dbReference>
<evidence type="ECO:0000256" key="1">
    <source>
        <dbReference type="ARBA" id="ARBA00010759"/>
    </source>
</evidence>
<accession>D2VWI9</accession>
<dbReference type="SUPFAM" id="SSF56420">
    <property type="entry name" value="Peptide deformylase"/>
    <property type="match status" value="1"/>
</dbReference>
<dbReference type="OMA" id="IEYINIF"/>
<dbReference type="GO" id="GO:0006412">
    <property type="term" value="P:translation"/>
    <property type="evidence" value="ECO:0007669"/>
    <property type="project" value="UniProtKB-KW"/>
</dbReference>
<dbReference type="Proteomes" id="UP000006671">
    <property type="component" value="Unassembled WGS sequence"/>
</dbReference>
<dbReference type="InParanoid" id="D2VWI9"/>
<keyword evidence="5" id="KW-1185">Reference proteome</keyword>
<evidence type="ECO:0000313" key="5">
    <source>
        <dbReference type="Proteomes" id="UP000006671"/>
    </source>
</evidence>
<dbReference type="GO" id="GO:0042586">
    <property type="term" value="F:peptide deformylase activity"/>
    <property type="evidence" value="ECO:0007669"/>
    <property type="project" value="UniProtKB-EC"/>
</dbReference>
<dbReference type="eggNOG" id="KOG3137">
    <property type="taxonomic scope" value="Eukaryota"/>
</dbReference>
<evidence type="ECO:0000313" key="4">
    <source>
        <dbReference type="EMBL" id="EFC38902.1"/>
    </source>
</evidence>
<dbReference type="EC" id="3.5.1.88" evidence="2 3"/>
<keyword evidence="3" id="KW-0648">Protein biosynthesis</keyword>